<evidence type="ECO:0000313" key="3">
    <source>
        <dbReference type="Proteomes" id="UP001237642"/>
    </source>
</evidence>
<organism evidence="1 3">
    <name type="scientific">Heracleum sosnowskyi</name>
    <dbReference type="NCBI Taxonomy" id="360622"/>
    <lineage>
        <taxon>Eukaryota</taxon>
        <taxon>Viridiplantae</taxon>
        <taxon>Streptophyta</taxon>
        <taxon>Embryophyta</taxon>
        <taxon>Tracheophyta</taxon>
        <taxon>Spermatophyta</taxon>
        <taxon>Magnoliopsida</taxon>
        <taxon>eudicotyledons</taxon>
        <taxon>Gunneridae</taxon>
        <taxon>Pentapetalae</taxon>
        <taxon>asterids</taxon>
        <taxon>campanulids</taxon>
        <taxon>Apiales</taxon>
        <taxon>Apiaceae</taxon>
        <taxon>Apioideae</taxon>
        <taxon>apioid superclade</taxon>
        <taxon>Tordylieae</taxon>
        <taxon>Tordyliinae</taxon>
        <taxon>Heracleum</taxon>
    </lineage>
</organism>
<reference evidence="1" key="1">
    <citation type="submission" date="2023-02" db="EMBL/GenBank/DDBJ databases">
        <title>Genome of toxic invasive species Heracleum sosnowskyi carries increased number of genes despite the absence of recent whole-genome duplications.</title>
        <authorList>
            <person name="Schelkunov M."/>
            <person name="Shtratnikova V."/>
            <person name="Makarenko M."/>
            <person name="Klepikova A."/>
            <person name="Omelchenko D."/>
            <person name="Novikova G."/>
            <person name="Obukhova E."/>
            <person name="Bogdanov V."/>
            <person name="Penin A."/>
            <person name="Logacheva M."/>
        </authorList>
    </citation>
    <scope>NUCLEOTIDE SEQUENCE</scope>
    <source>
        <strain evidence="1">Hsosn_3</strain>
        <tissue evidence="1">Leaf</tissue>
    </source>
</reference>
<protein>
    <submittedName>
        <fullName evidence="1">Uncharacterized protein</fullName>
    </submittedName>
</protein>
<dbReference type="Proteomes" id="UP001237642">
    <property type="component" value="Unassembled WGS sequence"/>
</dbReference>
<proteinExistence type="predicted"/>
<dbReference type="EMBL" id="JAUIZM010000011">
    <property type="protein sequence ID" value="KAK1358063.1"/>
    <property type="molecule type" value="Genomic_DNA"/>
</dbReference>
<dbReference type="AlphaFoldDB" id="A0AAD8H215"/>
<accession>A0AAD8H215</accession>
<evidence type="ECO:0000313" key="1">
    <source>
        <dbReference type="EMBL" id="KAK1358061.1"/>
    </source>
</evidence>
<dbReference type="EMBL" id="JAUIZM010000011">
    <property type="protein sequence ID" value="KAK1358061.1"/>
    <property type="molecule type" value="Genomic_DNA"/>
</dbReference>
<keyword evidence="3" id="KW-1185">Reference proteome</keyword>
<sequence length="187" mass="20964">MAPFSNPNILKLGKSKLVVRVRQALSHHDHPPCPSNCSASPLHITLFTHSKHRFLDPGRVSFSSLSSNKPVIMAKHEEIVGEKTICQDGSLFFECQEKANSRVAVKAALRSLNVKKSRHGRIFKKVMAFGRRFNKEGNNENKGLVVNIRVVKSFIGDRDSVREVMEKSFKEAKSQAREDGDTLLLVN</sequence>
<name>A0AAD8H215_9APIA</name>
<evidence type="ECO:0000313" key="2">
    <source>
        <dbReference type="EMBL" id="KAK1358063.1"/>
    </source>
</evidence>
<reference evidence="1" key="2">
    <citation type="submission" date="2023-05" db="EMBL/GenBank/DDBJ databases">
        <authorList>
            <person name="Schelkunov M.I."/>
        </authorList>
    </citation>
    <scope>NUCLEOTIDE SEQUENCE</scope>
    <source>
        <strain evidence="1">Hsosn_3</strain>
        <tissue evidence="1">Leaf</tissue>
    </source>
</reference>
<gene>
    <name evidence="1" type="ORF">POM88_051317</name>
    <name evidence="2" type="ORF">POM88_051319</name>
</gene>
<comment type="caution">
    <text evidence="1">The sequence shown here is derived from an EMBL/GenBank/DDBJ whole genome shotgun (WGS) entry which is preliminary data.</text>
</comment>